<accession>A0A645J7D3</accession>
<dbReference type="EMBL" id="VSSQ01133852">
    <property type="protein sequence ID" value="MPN59625.1"/>
    <property type="molecule type" value="Genomic_DNA"/>
</dbReference>
<reference evidence="1" key="1">
    <citation type="submission" date="2019-08" db="EMBL/GenBank/DDBJ databases">
        <authorList>
            <person name="Kucharzyk K."/>
            <person name="Murdoch R.W."/>
            <person name="Higgins S."/>
            <person name="Loffler F."/>
        </authorList>
    </citation>
    <scope>NUCLEOTIDE SEQUENCE</scope>
</reference>
<protein>
    <submittedName>
        <fullName evidence="1">Uncharacterized protein</fullName>
    </submittedName>
</protein>
<organism evidence="1">
    <name type="scientific">bioreactor metagenome</name>
    <dbReference type="NCBI Taxonomy" id="1076179"/>
    <lineage>
        <taxon>unclassified sequences</taxon>
        <taxon>metagenomes</taxon>
        <taxon>ecological metagenomes</taxon>
    </lineage>
</organism>
<proteinExistence type="predicted"/>
<name>A0A645J7D3_9ZZZZ</name>
<dbReference type="AlphaFoldDB" id="A0A645J7D3"/>
<sequence>MVAKRLINERRMLDAKETVNAVWDYGKKDSY</sequence>
<gene>
    <name evidence="1" type="ORF">SDC9_207346</name>
</gene>
<comment type="caution">
    <text evidence="1">The sequence shown here is derived from an EMBL/GenBank/DDBJ whole genome shotgun (WGS) entry which is preliminary data.</text>
</comment>
<evidence type="ECO:0000313" key="1">
    <source>
        <dbReference type="EMBL" id="MPN59625.1"/>
    </source>
</evidence>